<keyword evidence="6 11" id="KW-0862">Zinc</keyword>
<evidence type="ECO:0000256" key="3">
    <source>
        <dbReference type="ARBA" id="ARBA00022604"/>
    </source>
</evidence>
<comment type="similarity">
    <text evidence="2">Belongs to the ING family.</text>
</comment>
<feature type="binding site" evidence="11">
    <location>
        <position position="294"/>
    </location>
    <ligand>
        <name>Zn(2+)</name>
        <dbReference type="ChEBI" id="CHEBI:29105"/>
        <label>2</label>
    </ligand>
</feature>
<dbReference type="SUPFAM" id="SSF57903">
    <property type="entry name" value="FYVE/PHD zinc finger"/>
    <property type="match status" value="1"/>
</dbReference>
<dbReference type="Proteomes" id="UP000274131">
    <property type="component" value="Unassembled WGS sequence"/>
</dbReference>
<feature type="compositionally biased region" description="Polar residues" evidence="13">
    <location>
        <begin position="112"/>
        <end position="124"/>
    </location>
</feature>
<dbReference type="InterPro" id="IPR011011">
    <property type="entry name" value="Znf_FYVE_PHD"/>
</dbReference>
<dbReference type="STRING" id="51028.A0A0N4VAJ3"/>
<feature type="binding site" evidence="11">
    <location>
        <position position="319"/>
    </location>
    <ligand>
        <name>Zn(2+)</name>
        <dbReference type="ChEBI" id="CHEBI:29105"/>
        <label>2</label>
    </ligand>
</feature>
<evidence type="ECO:0000256" key="13">
    <source>
        <dbReference type="SAM" id="MobiDB-lite"/>
    </source>
</evidence>
<feature type="binding site" evidence="11">
    <location>
        <position position="278"/>
    </location>
    <ligand>
        <name>Zn(2+)</name>
        <dbReference type="ChEBI" id="CHEBI:29105"/>
        <label>1</label>
    </ligand>
</feature>
<dbReference type="SMART" id="SM00249">
    <property type="entry name" value="PHD"/>
    <property type="match status" value="1"/>
</dbReference>
<evidence type="ECO:0000313" key="17">
    <source>
        <dbReference type="WBParaSite" id="EVEC_0000748601-mRNA-1"/>
    </source>
</evidence>
<dbReference type="PANTHER" id="PTHR10333">
    <property type="entry name" value="INHIBITOR OF GROWTH PROTEIN"/>
    <property type="match status" value="1"/>
</dbReference>
<dbReference type="GO" id="GO:0035267">
    <property type="term" value="C:NuA4 histone acetyltransferase complex"/>
    <property type="evidence" value="ECO:0007669"/>
    <property type="project" value="TreeGrafter"/>
</dbReference>
<evidence type="ECO:0000256" key="7">
    <source>
        <dbReference type="ARBA" id="ARBA00023015"/>
    </source>
</evidence>
<evidence type="ECO:0000256" key="12">
    <source>
        <dbReference type="PROSITE-ProRule" id="PRU00146"/>
    </source>
</evidence>
<dbReference type="InterPro" id="IPR013083">
    <property type="entry name" value="Znf_RING/FYVE/PHD"/>
</dbReference>
<sequence>MEKYNQKLHKEIFHFKYELEADNPGITEVIEKRFCDAERALIAQRKDRRKRSHDVSQNSNSPVPSTSSLTKTESPLTTVRSSQKVNTSISATEFSHTEHISNSHSSRSSTSFNDTENPSTSSANRAARPSVGSSDRNPELPPLKVTVKRSSATNKLIAISNFTSSPTLSAPPVTPTALVTATVSSPVPAPKLSVQSTASGTSDSSNDPVAAVIPNPSVLSFAGQESRHGRPRKLTSRVQEMLKDSMQRQERRAPTHQDDGEASDEEESDSDQRVYCWCRQKSFGSMVGCDNNGCPYEWFHYDCVKLTQPPKGKWYCPYCSDAMKTSRSVHVEPT</sequence>
<keyword evidence="7" id="KW-0805">Transcription regulation</keyword>
<dbReference type="InterPro" id="IPR019786">
    <property type="entry name" value="Zinc_finger_PHD-type_CS"/>
</dbReference>
<evidence type="ECO:0000313" key="16">
    <source>
        <dbReference type="Proteomes" id="UP000274131"/>
    </source>
</evidence>
<dbReference type="InterPro" id="IPR019787">
    <property type="entry name" value="Znf_PHD-finger"/>
</dbReference>
<keyword evidence="16" id="KW-1185">Reference proteome</keyword>
<feature type="binding site" evidence="11">
    <location>
        <position position="316"/>
    </location>
    <ligand>
        <name>Zn(2+)</name>
        <dbReference type="ChEBI" id="CHEBI:29105"/>
        <label>2</label>
    </ligand>
</feature>
<feature type="binding site" evidence="11">
    <location>
        <position position="276"/>
    </location>
    <ligand>
        <name>Zn(2+)</name>
        <dbReference type="ChEBI" id="CHEBI:29105"/>
        <label>1</label>
    </ligand>
</feature>
<feature type="compositionally biased region" description="Polar residues" evidence="13">
    <location>
        <begin position="193"/>
        <end position="207"/>
    </location>
</feature>
<feature type="site" description="Histone H3K4me3 binding" evidence="10">
    <location>
        <position position="286"/>
    </location>
</feature>
<evidence type="ECO:0000256" key="2">
    <source>
        <dbReference type="ARBA" id="ARBA00010210"/>
    </source>
</evidence>
<dbReference type="Gene3D" id="3.30.40.10">
    <property type="entry name" value="Zinc/RING finger domain, C3HC4 (zinc finger)"/>
    <property type="match status" value="1"/>
</dbReference>
<dbReference type="GO" id="GO:0008270">
    <property type="term" value="F:zinc ion binding"/>
    <property type="evidence" value="ECO:0007669"/>
    <property type="project" value="UniProtKB-KW"/>
</dbReference>
<feature type="site" description="Histone H3K4me3 binding" evidence="10">
    <location>
        <position position="290"/>
    </location>
</feature>
<keyword evidence="3" id="KW-0341">Growth regulation</keyword>
<evidence type="ECO:0000256" key="5">
    <source>
        <dbReference type="ARBA" id="ARBA00022771"/>
    </source>
</evidence>
<gene>
    <name evidence="15" type="ORF">EVEC_LOCUS7007</name>
</gene>
<keyword evidence="4 11" id="KW-0479">Metal-binding</keyword>
<dbReference type="InterPro" id="IPR028651">
    <property type="entry name" value="ING_fam"/>
</dbReference>
<dbReference type="EMBL" id="UXUI01008736">
    <property type="protein sequence ID" value="VDD92256.1"/>
    <property type="molecule type" value="Genomic_DNA"/>
</dbReference>
<organism evidence="17">
    <name type="scientific">Enterobius vermicularis</name>
    <name type="common">Human pinworm</name>
    <dbReference type="NCBI Taxonomy" id="51028"/>
    <lineage>
        <taxon>Eukaryota</taxon>
        <taxon>Metazoa</taxon>
        <taxon>Ecdysozoa</taxon>
        <taxon>Nematoda</taxon>
        <taxon>Chromadorea</taxon>
        <taxon>Rhabditida</taxon>
        <taxon>Spirurina</taxon>
        <taxon>Oxyuridomorpha</taxon>
        <taxon>Oxyuroidea</taxon>
        <taxon>Oxyuridae</taxon>
        <taxon>Enterobius</taxon>
    </lineage>
</organism>
<evidence type="ECO:0000256" key="10">
    <source>
        <dbReference type="PIRSR" id="PIRSR628651-50"/>
    </source>
</evidence>
<dbReference type="GO" id="GO:0005634">
    <property type="term" value="C:nucleus"/>
    <property type="evidence" value="ECO:0007669"/>
    <property type="project" value="UniProtKB-SubCell"/>
</dbReference>
<dbReference type="PROSITE" id="PS01359">
    <property type="entry name" value="ZF_PHD_1"/>
    <property type="match status" value="1"/>
</dbReference>
<dbReference type="OrthoDB" id="5411773at2759"/>
<feature type="region of interest" description="Disordered" evidence="13">
    <location>
        <begin position="241"/>
        <end position="267"/>
    </location>
</feature>
<dbReference type="WBParaSite" id="EVEC_0000748601-mRNA-1">
    <property type="protein sequence ID" value="EVEC_0000748601-mRNA-1"/>
    <property type="gene ID" value="EVEC_0000748601"/>
</dbReference>
<name>A0A0N4VAJ3_ENTVE</name>
<keyword evidence="8" id="KW-0804">Transcription</keyword>
<dbReference type="PROSITE" id="PS50016">
    <property type="entry name" value="ZF_PHD_2"/>
    <property type="match status" value="1"/>
</dbReference>
<evidence type="ECO:0000256" key="11">
    <source>
        <dbReference type="PIRSR" id="PIRSR628651-51"/>
    </source>
</evidence>
<feature type="domain" description="PHD-type" evidence="14">
    <location>
        <begin position="273"/>
        <end position="322"/>
    </location>
</feature>
<evidence type="ECO:0000256" key="4">
    <source>
        <dbReference type="ARBA" id="ARBA00022723"/>
    </source>
</evidence>
<feature type="region of interest" description="Disordered" evidence="13">
    <location>
        <begin position="44"/>
        <end position="147"/>
    </location>
</feature>
<feature type="compositionally biased region" description="Low complexity" evidence="13">
    <location>
        <begin position="102"/>
        <end position="111"/>
    </location>
</feature>
<dbReference type="AlphaFoldDB" id="A0A0N4VAJ3"/>
<feature type="binding site" evidence="11">
    <location>
        <position position="300"/>
    </location>
    <ligand>
        <name>Zn(2+)</name>
        <dbReference type="ChEBI" id="CHEBI:29105"/>
        <label>1</label>
    </ligand>
</feature>
<evidence type="ECO:0000256" key="1">
    <source>
        <dbReference type="ARBA" id="ARBA00004123"/>
    </source>
</evidence>
<accession>A0A0N4VAJ3</accession>
<keyword evidence="9" id="KW-0539">Nucleus</keyword>
<dbReference type="InterPro" id="IPR001965">
    <property type="entry name" value="Znf_PHD"/>
</dbReference>
<feature type="region of interest" description="Disordered" evidence="13">
    <location>
        <begin position="187"/>
        <end position="212"/>
    </location>
</feature>
<keyword evidence="5 12" id="KW-0863">Zinc-finger</keyword>
<evidence type="ECO:0000256" key="9">
    <source>
        <dbReference type="ARBA" id="ARBA00023242"/>
    </source>
</evidence>
<evidence type="ECO:0000259" key="14">
    <source>
        <dbReference type="PROSITE" id="PS50016"/>
    </source>
</evidence>
<dbReference type="PANTHER" id="PTHR10333:SF103">
    <property type="entry name" value="INHIBITOR OF GROWTH PROTEIN 3"/>
    <property type="match status" value="1"/>
</dbReference>
<feature type="binding site" evidence="11">
    <location>
        <position position="289"/>
    </location>
    <ligand>
        <name>Zn(2+)</name>
        <dbReference type="ChEBI" id="CHEBI:29105"/>
        <label>2</label>
    </ligand>
</feature>
<evidence type="ECO:0000313" key="15">
    <source>
        <dbReference type="EMBL" id="VDD92256.1"/>
    </source>
</evidence>
<feature type="site" description="Histone H3K4me3 binding" evidence="10">
    <location>
        <position position="298"/>
    </location>
</feature>
<feature type="compositionally biased region" description="Basic and acidic residues" evidence="13">
    <location>
        <begin position="241"/>
        <end position="259"/>
    </location>
</feature>
<dbReference type="CDD" id="cd15505">
    <property type="entry name" value="PHD_ING"/>
    <property type="match status" value="1"/>
</dbReference>
<protein>
    <submittedName>
        <fullName evidence="17">Inhibitor of growth protein 3</fullName>
    </submittedName>
</protein>
<reference evidence="15 16" key="2">
    <citation type="submission" date="2018-10" db="EMBL/GenBank/DDBJ databases">
        <authorList>
            <consortium name="Pathogen Informatics"/>
        </authorList>
    </citation>
    <scope>NUCLEOTIDE SEQUENCE [LARGE SCALE GENOMIC DNA]</scope>
</reference>
<evidence type="ECO:0000256" key="8">
    <source>
        <dbReference type="ARBA" id="ARBA00023163"/>
    </source>
</evidence>
<evidence type="ECO:0000256" key="6">
    <source>
        <dbReference type="ARBA" id="ARBA00022833"/>
    </source>
</evidence>
<proteinExistence type="inferred from homology"/>
<comment type="subcellular location">
    <subcellularLocation>
        <location evidence="1">Nucleus</location>
    </subcellularLocation>
</comment>
<feature type="binding site" evidence="11">
    <location>
        <position position="303"/>
    </location>
    <ligand>
        <name>Zn(2+)</name>
        <dbReference type="ChEBI" id="CHEBI:29105"/>
        <label>1</label>
    </ligand>
</feature>
<feature type="compositionally biased region" description="Polar residues" evidence="13">
    <location>
        <begin position="55"/>
        <end position="94"/>
    </location>
</feature>
<feature type="site" description="Histone H3K4me3 binding" evidence="10">
    <location>
        <position position="275"/>
    </location>
</feature>
<reference evidence="17" key="1">
    <citation type="submission" date="2017-02" db="UniProtKB">
        <authorList>
            <consortium name="WormBaseParasite"/>
        </authorList>
    </citation>
    <scope>IDENTIFICATION</scope>
</reference>